<feature type="modified residue" description="4-aspartylphosphate" evidence="8">
    <location>
        <position position="52"/>
    </location>
</feature>
<feature type="domain" description="OmpR/PhoB-type" evidence="11">
    <location>
        <begin position="128"/>
        <end position="224"/>
    </location>
</feature>
<dbReference type="Pfam" id="PF00072">
    <property type="entry name" value="Response_reg"/>
    <property type="match status" value="1"/>
</dbReference>
<dbReference type="EMBL" id="NMTQ01000020">
    <property type="protein sequence ID" value="PDX59360.1"/>
    <property type="molecule type" value="Genomic_DNA"/>
</dbReference>
<dbReference type="Gene3D" id="6.10.250.690">
    <property type="match status" value="1"/>
</dbReference>
<name>A0A2A6ZT63_9FIRM</name>
<keyword evidence="2 8" id="KW-0597">Phosphoprotein</keyword>
<dbReference type="Proteomes" id="UP000220752">
    <property type="component" value="Unassembled WGS sequence"/>
</dbReference>
<keyword evidence="3" id="KW-0902">Two-component regulatory system</keyword>
<dbReference type="GO" id="GO:0005829">
    <property type="term" value="C:cytosol"/>
    <property type="evidence" value="ECO:0007669"/>
    <property type="project" value="TreeGrafter"/>
</dbReference>
<evidence type="ECO:0000256" key="6">
    <source>
        <dbReference type="ARBA" id="ARBA00023163"/>
    </source>
</evidence>
<evidence type="ECO:0000256" key="3">
    <source>
        <dbReference type="ARBA" id="ARBA00023012"/>
    </source>
</evidence>
<dbReference type="FunFam" id="1.10.10.10:FF:000018">
    <property type="entry name" value="DNA-binding response regulator ResD"/>
    <property type="match status" value="1"/>
</dbReference>
<dbReference type="PANTHER" id="PTHR48111">
    <property type="entry name" value="REGULATOR OF RPOS"/>
    <property type="match status" value="1"/>
</dbReference>
<dbReference type="InterPro" id="IPR036388">
    <property type="entry name" value="WH-like_DNA-bd_sf"/>
</dbReference>
<evidence type="ECO:0000256" key="4">
    <source>
        <dbReference type="ARBA" id="ARBA00023015"/>
    </source>
</evidence>
<dbReference type="RefSeq" id="WP_044953253.1">
    <property type="nucleotide sequence ID" value="NZ_CABMES010000004.1"/>
</dbReference>
<evidence type="ECO:0000313" key="13">
    <source>
        <dbReference type="Proteomes" id="UP000220752"/>
    </source>
</evidence>
<dbReference type="CDD" id="cd00383">
    <property type="entry name" value="trans_reg_C"/>
    <property type="match status" value="1"/>
</dbReference>
<proteinExistence type="predicted"/>
<reference evidence="12 13" key="1">
    <citation type="journal article" date="2017" name="Front. Microbiol.">
        <title>New Insights into the Diversity of the Genus Faecalibacterium.</title>
        <authorList>
            <person name="Benevides L."/>
            <person name="Burman S."/>
            <person name="Martin R."/>
            <person name="Robert V."/>
            <person name="Thomas M."/>
            <person name="Miquel S."/>
            <person name="Chain F."/>
            <person name="Sokol H."/>
            <person name="Bermudez-Humaran L.G."/>
            <person name="Morrison M."/>
            <person name="Langella P."/>
            <person name="Azevedo V.A."/>
            <person name="Chatel J.M."/>
            <person name="Soares S."/>
        </authorList>
    </citation>
    <scope>NUCLEOTIDE SEQUENCE [LARGE SCALE GENOMIC DNA]</scope>
    <source>
        <strain evidence="13">CNCM I-4540</strain>
    </source>
</reference>
<dbReference type="SMART" id="SM00862">
    <property type="entry name" value="Trans_reg_C"/>
    <property type="match status" value="1"/>
</dbReference>
<keyword evidence="4" id="KW-0805">Transcription regulation</keyword>
<gene>
    <name evidence="12" type="ORF">CGS46_04970</name>
</gene>
<comment type="caution">
    <text evidence="12">The sequence shown here is derived from an EMBL/GenBank/DDBJ whole genome shotgun (WGS) entry which is preliminary data.</text>
</comment>
<evidence type="ECO:0000313" key="12">
    <source>
        <dbReference type="EMBL" id="PDX59360.1"/>
    </source>
</evidence>
<keyword evidence="6" id="KW-0804">Transcription</keyword>
<dbReference type="InterPro" id="IPR001867">
    <property type="entry name" value="OmpR/PhoB-type_DNA-bd"/>
</dbReference>
<evidence type="ECO:0000256" key="5">
    <source>
        <dbReference type="ARBA" id="ARBA00023125"/>
    </source>
</evidence>
<evidence type="ECO:0000256" key="7">
    <source>
        <dbReference type="ARBA" id="ARBA00024867"/>
    </source>
</evidence>
<dbReference type="Pfam" id="PF00486">
    <property type="entry name" value="Trans_reg_C"/>
    <property type="match status" value="1"/>
</dbReference>
<dbReference type="Gene3D" id="1.10.10.10">
    <property type="entry name" value="Winged helix-like DNA-binding domain superfamily/Winged helix DNA-binding domain"/>
    <property type="match status" value="1"/>
</dbReference>
<dbReference type="InterPro" id="IPR039420">
    <property type="entry name" value="WalR-like"/>
</dbReference>
<evidence type="ECO:0000256" key="8">
    <source>
        <dbReference type="PROSITE-ProRule" id="PRU00169"/>
    </source>
</evidence>
<dbReference type="InterPro" id="IPR011006">
    <property type="entry name" value="CheY-like_superfamily"/>
</dbReference>
<keyword evidence="13" id="KW-1185">Reference proteome</keyword>
<evidence type="ECO:0000256" key="9">
    <source>
        <dbReference type="PROSITE-ProRule" id="PRU01091"/>
    </source>
</evidence>
<dbReference type="PROSITE" id="PS50110">
    <property type="entry name" value="RESPONSE_REGULATORY"/>
    <property type="match status" value="1"/>
</dbReference>
<evidence type="ECO:0000256" key="2">
    <source>
        <dbReference type="ARBA" id="ARBA00022553"/>
    </source>
</evidence>
<dbReference type="PROSITE" id="PS51755">
    <property type="entry name" value="OMPR_PHOB"/>
    <property type="match status" value="1"/>
</dbReference>
<dbReference type="InterPro" id="IPR001789">
    <property type="entry name" value="Sig_transdc_resp-reg_receiver"/>
</dbReference>
<dbReference type="AlphaFoldDB" id="A0A2A6ZT63"/>
<dbReference type="Gene3D" id="3.40.50.2300">
    <property type="match status" value="1"/>
</dbReference>
<feature type="DNA-binding region" description="OmpR/PhoB-type" evidence="9">
    <location>
        <begin position="128"/>
        <end position="224"/>
    </location>
</feature>
<dbReference type="GO" id="GO:0006355">
    <property type="term" value="P:regulation of DNA-templated transcription"/>
    <property type="evidence" value="ECO:0007669"/>
    <property type="project" value="InterPro"/>
</dbReference>
<feature type="domain" description="Response regulatory" evidence="10">
    <location>
        <begin position="3"/>
        <end position="117"/>
    </location>
</feature>
<dbReference type="PANTHER" id="PTHR48111:SF21">
    <property type="entry name" value="DNA-BINDING DUAL MASTER TRANSCRIPTIONAL REGULATOR RPAA"/>
    <property type="match status" value="1"/>
</dbReference>
<evidence type="ECO:0000256" key="1">
    <source>
        <dbReference type="ARBA" id="ARBA00018672"/>
    </source>
</evidence>
<dbReference type="FunFam" id="3.40.50.2300:FF:000001">
    <property type="entry name" value="DNA-binding response regulator PhoB"/>
    <property type="match status" value="1"/>
</dbReference>
<dbReference type="GO" id="GO:0032993">
    <property type="term" value="C:protein-DNA complex"/>
    <property type="evidence" value="ECO:0007669"/>
    <property type="project" value="TreeGrafter"/>
</dbReference>
<evidence type="ECO:0000259" key="10">
    <source>
        <dbReference type="PROSITE" id="PS50110"/>
    </source>
</evidence>
<sequence>MAKILIVDDEPRIRELIREHLQYSGYICEEAADGTAALTQLSGGAFDLVILDLMMPFMDGMTCLREMRARHINTPVIILTARGEEYDKLAGLESGADDYVVKPFSPRELVARVKAVLNRTMPKPAAASDTMTFGELTIDTASHTVRVSGEEVALTPKEFDLLVFLASNKGIALSREKILQKVWNYDYFGEDRTVDTHVKMLRGHLGKCRSYIATVWGIGYKFDPDATR</sequence>
<dbReference type="SUPFAM" id="SSF52172">
    <property type="entry name" value="CheY-like"/>
    <property type="match status" value="1"/>
</dbReference>
<dbReference type="InterPro" id="IPR016032">
    <property type="entry name" value="Sig_transdc_resp-reg_C-effctor"/>
</dbReference>
<keyword evidence="5 9" id="KW-0238">DNA-binding</keyword>
<comment type="function">
    <text evidence="7">May play the central regulatory role in sporulation. It may be an element of the effector pathway responsible for the activation of sporulation genes in response to nutritional stress. Spo0A may act in concert with spo0H (a sigma factor) to control the expression of some genes that are critical to the sporulation process.</text>
</comment>
<dbReference type="GO" id="GO:0000156">
    <property type="term" value="F:phosphorelay response regulator activity"/>
    <property type="evidence" value="ECO:0007669"/>
    <property type="project" value="TreeGrafter"/>
</dbReference>
<evidence type="ECO:0000259" key="11">
    <source>
        <dbReference type="PROSITE" id="PS51755"/>
    </source>
</evidence>
<organism evidence="12 13">
    <name type="scientific">Faecalibacterium langellae</name>
    <dbReference type="NCBI Taxonomy" id="3435293"/>
    <lineage>
        <taxon>Bacteria</taxon>
        <taxon>Bacillati</taxon>
        <taxon>Bacillota</taxon>
        <taxon>Clostridia</taxon>
        <taxon>Eubacteriales</taxon>
        <taxon>Oscillospiraceae</taxon>
        <taxon>Faecalibacterium</taxon>
    </lineage>
</organism>
<protein>
    <recommendedName>
        <fullName evidence="1">Stage 0 sporulation protein A homolog</fullName>
    </recommendedName>
</protein>
<accession>A0A2A6ZT63</accession>
<dbReference type="SMART" id="SM00448">
    <property type="entry name" value="REC"/>
    <property type="match status" value="1"/>
</dbReference>
<dbReference type="GO" id="GO:0000976">
    <property type="term" value="F:transcription cis-regulatory region binding"/>
    <property type="evidence" value="ECO:0007669"/>
    <property type="project" value="TreeGrafter"/>
</dbReference>
<dbReference type="SUPFAM" id="SSF46894">
    <property type="entry name" value="C-terminal effector domain of the bipartite response regulators"/>
    <property type="match status" value="1"/>
</dbReference>